<feature type="domain" description="BHLH" evidence="7">
    <location>
        <begin position="69"/>
        <end position="119"/>
    </location>
</feature>
<dbReference type="InterPro" id="IPR044278">
    <property type="entry name" value="BHLH95-like"/>
</dbReference>
<evidence type="ECO:0000256" key="6">
    <source>
        <dbReference type="SAM" id="MobiDB-lite"/>
    </source>
</evidence>
<dbReference type="STRING" id="1194695.A0A5D3C5Y1"/>
<evidence type="ECO:0000256" key="5">
    <source>
        <dbReference type="ARBA" id="ARBA00023242"/>
    </source>
</evidence>
<dbReference type="InterPro" id="IPR045239">
    <property type="entry name" value="bHLH95_bHLH"/>
</dbReference>
<dbReference type="SMART" id="SM00353">
    <property type="entry name" value="HLH"/>
    <property type="match status" value="1"/>
</dbReference>
<evidence type="ECO:0000256" key="1">
    <source>
        <dbReference type="ARBA" id="ARBA00004123"/>
    </source>
</evidence>
<dbReference type="GO" id="GO:0003677">
    <property type="term" value="F:DNA binding"/>
    <property type="evidence" value="ECO:0007669"/>
    <property type="project" value="UniProtKB-KW"/>
</dbReference>
<dbReference type="GO" id="GO:0046983">
    <property type="term" value="F:protein dimerization activity"/>
    <property type="evidence" value="ECO:0007669"/>
    <property type="project" value="InterPro"/>
</dbReference>
<dbReference type="PROSITE" id="PS50888">
    <property type="entry name" value="BHLH"/>
    <property type="match status" value="1"/>
</dbReference>
<name>A0A5D3C5Y1_CUCMM</name>
<proteinExistence type="predicted"/>
<evidence type="ECO:0000256" key="2">
    <source>
        <dbReference type="ARBA" id="ARBA00023015"/>
    </source>
</evidence>
<dbReference type="CDD" id="cd04873">
    <property type="entry name" value="ACT_UUR-ACR-like"/>
    <property type="match status" value="1"/>
</dbReference>
<dbReference type="GO" id="GO:0009960">
    <property type="term" value="P:endosperm development"/>
    <property type="evidence" value="ECO:0007669"/>
    <property type="project" value="InterPro"/>
</dbReference>
<accession>A0A5D3C5Y1</accession>
<dbReference type="Pfam" id="PF00010">
    <property type="entry name" value="HLH"/>
    <property type="match status" value="1"/>
</dbReference>
<dbReference type="Proteomes" id="UP000321393">
    <property type="component" value="Unassembled WGS sequence"/>
</dbReference>
<evidence type="ECO:0000313" key="9">
    <source>
        <dbReference type="EMBL" id="TYK06750.1"/>
    </source>
</evidence>
<protein>
    <submittedName>
        <fullName evidence="9">Transcription factor bHLH95-like</fullName>
    </submittedName>
</protein>
<dbReference type="CDD" id="cd11393">
    <property type="entry name" value="bHLH_AtbHLH_like"/>
    <property type="match status" value="1"/>
</dbReference>
<evidence type="ECO:0000259" key="7">
    <source>
        <dbReference type="PROSITE" id="PS50888"/>
    </source>
</evidence>
<dbReference type="GO" id="GO:0005634">
    <property type="term" value="C:nucleus"/>
    <property type="evidence" value="ECO:0007669"/>
    <property type="project" value="UniProtKB-SubCell"/>
</dbReference>
<dbReference type="PANTHER" id="PTHR46772">
    <property type="entry name" value="BHLH DOMAIN-CONTAINING PROTEIN"/>
    <property type="match status" value="1"/>
</dbReference>
<dbReference type="AlphaFoldDB" id="A0A5D3C5Y1"/>
<evidence type="ECO:0000313" key="11">
    <source>
        <dbReference type="Proteomes" id="UP000321947"/>
    </source>
</evidence>
<evidence type="ECO:0000256" key="4">
    <source>
        <dbReference type="ARBA" id="ARBA00023163"/>
    </source>
</evidence>
<dbReference type="GO" id="GO:0003700">
    <property type="term" value="F:DNA-binding transcription factor activity"/>
    <property type="evidence" value="ECO:0007669"/>
    <property type="project" value="InterPro"/>
</dbReference>
<dbReference type="EMBL" id="SSTE01022915">
    <property type="protein sequence ID" value="KAA0031298.1"/>
    <property type="molecule type" value="Genomic_DNA"/>
</dbReference>
<keyword evidence="5" id="KW-0539">Nucleus</keyword>
<sequence length="300" mass="33140">MSPHHHPSWTLLNYSGSDVDDDDNNDENNNSNNNTNTGYLPPPPAPMQVGKKRELETHEGKSAGATESSDHDIHIWTERERRKKMRNMFSNLHALLPHLPPKADKSSIVDEAVNYIKTLQETFERLHKQKVEKLNNNSNPSMSCSKIVHNPALPTTREAFLADQASSNDDMSSSATLLSHLSTTVTPENVISILPPPPPPSPPSAFQTWTSSNLVLSVCGRHAHFCVCSAKKPGLFAALCYVLDKHRIDVVSAHVSSDLHQSFFMIQAHVSRGYNELGAATVAEDTFKEAAGEIIFWLSS</sequence>
<evidence type="ECO:0000256" key="3">
    <source>
        <dbReference type="ARBA" id="ARBA00023125"/>
    </source>
</evidence>
<keyword evidence="4" id="KW-0804">Transcription</keyword>
<comment type="subcellular location">
    <subcellularLocation>
        <location evidence="1">Nucleus</location>
    </subcellularLocation>
</comment>
<dbReference type="Proteomes" id="UP000321947">
    <property type="component" value="Unassembled WGS sequence"/>
</dbReference>
<evidence type="ECO:0000313" key="8">
    <source>
        <dbReference type="EMBL" id="KAA0031298.1"/>
    </source>
</evidence>
<feature type="region of interest" description="Disordered" evidence="6">
    <location>
        <begin position="1"/>
        <end position="69"/>
    </location>
</feature>
<organism evidence="9 11">
    <name type="scientific">Cucumis melo var. makuwa</name>
    <name type="common">Oriental melon</name>
    <dbReference type="NCBI Taxonomy" id="1194695"/>
    <lineage>
        <taxon>Eukaryota</taxon>
        <taxon>Viridiplantae</taxon>
        <taxon>Streptophyta</taxon>
        <taxon>Embryophyta</taxon>
        <taxon>Tracheophyta</taxon>
        <taxon>Spermatophyta</taxon>
        <taxon>Magnoliopsida</taxon>
        <taxon>eudicotyledons</taxon>
        <taxon>Gunneridae</taxon>
        <taxon>Pentapetalae</taxon>
        <taxon>rosids</taxon>
        <taxon>fabids</taxon>
        <taxon>Cucurbitales</taxon>
        <taxon>Cucurbitaceae</taxon>
        <taxon>Benincaseae</taxon>
        <taxon>Cucumis</taxon>
    </lineage>
</organism>
<evidence type="ECO:0000313" key="10">
    <source>
        <dbReference type="Proteomes" id="UP000321393"/>
    </source>
</evidence>
<reference evidence="10 11" key="1">
    <citation type="submission" date="2019-08" db="EMBL/GenBank/DDBJ databases">
        <title>Draft genome sequences of two oriental melons (Cucumis melo L. var makuwa).</title>
        <authorList>
            <person name="Kwon S.-Y."/>
        </authorList>
    </citation>
    <scope>NUCLEOTIDE SEQUENCE [LARGE SCALE GENOMIC DNA]</scope>
    <source>
        <strain evidence="11">cv. Chang Bougi</strain>
        <strain evidence="10">cv. SW 3</strain>
        <tissue evidence="9">Leaf</tissue>
    </source>
</reference>
<dbReference type="InterPro" id="IPR036638">
    <property type="entry name" value="HLH_DNA-bd_sf"/>
</dbReference>
<dbReference type="EMBL" id="SSTD01013385">
    <property type="protein sequence ID" value="TYK06750.1"/>
    <property type="molecule type" value="Genomic_DNA"/>
</dbReference>
<dbReference type="OrthoDB" id="690068at2759"/>
<dbReference type="InterPro" id="IPR011598">
    <property type="entry name" value="bHLH_dom"/>
</dbReference>
<gene>
    <name evidence="9" type="ORF">E5676_scaffold13G00510</name>
    <name evidence="8" type="ORF">E6C27_scaffold139G00510</name>
</gene>
<feature type="compositionally biased region" description="Low complexity" evidence="6">
    <location>
        <begin position="27"/>
        <end position="36"/>
    </location>
</feature>
<dbReference type="PANTHER" id="PTHR46772:SF8">
    <property type="entry name" value="TRANSCRIPTION FACTOR BHLH95"/>
    <property type="match status" value="1"/>
</dbReference>
<keyword evidence="3" id="KW-0238">DNA-binding</keyword>
<keyword evidence="2" id="KW-0805">Transcription regulation</keyword>
<feature type="compositionally biased region" description="Basic and acidic residues" evidence="6">
    <location>
        <begin position="51"/>
        <end position="61"/>
    </location>
</feature>
<dbReference type="SUPFAM" id="SSF47459">
    <property type="entry name" value="HLH, helix-loop-helix DNA-binding domain"/>
    <property type="match status" value="1"/>
</dbReference>
<comment type="caution">
    <text evidence="9">The sequence shown here is derived from an EMBL/GenBank/DDBJ whole genome shotgun (WGS) entry which is preliminary data.</text>
</comment>
<dbReference type="SMR" id="A0A5D3C5Y1"/>
<dbReference type="Gene3D" id="4.10.280.10">
    <property type="entry name" value="Helix-loop-helix DNA-binding domain"/>
    <property type="match status" value="1"/>
</dbReference>